<evidence type="ECO:0000313" key="3">
    <source>
        <dbReference type="Proteomes" id="UP001152320"/>
    </source>
</evidence>
<name>A0A9Q1HFN1_HOLLE</name>
<dbReference type="Proteomes" id="UP001152320">
    <property type="component" value="Chromosome 4"/>
</dbReference>
<protein>
    <submittedName>
        <fullName evidence="2">Uncharacterized protein</fullName>
    </submittedName>
</protein>
<dbReference type="AlphaFoldDB" id="A0A9Q1HFN1"/>
<proteinExistence type="predicted"/>
<evidence type="ECO:0000256" key="1">
    <source>
        <dbReference type="SAM" id="SignalP"/>
    </source>
</evidence>
<comment type="caution">
    <text evidence="2">The sequence shown here is derived from an EMBL/GenBank/DDBJ whole genome shotgun (WGS) entry which is preliminary data.</text>
</comment>
<sequence>MKQHSVFDSLSFFSVFPWAVADLPGCHMSTLSYSELFCHTQVSSGLALWKPQSTLGLTCWVCNHFCVQSIERLCYTSSVDASAVQTVVVRVFNRERKKSCMAEWANLQITCLTGYKILKTALPNRTVMKHCISQVNQVTIQYFMNTQTIMTKQRTGHDSVFPGLGFSQVMENWKGHGILLCIFSGLESNEKLLDLL</sequence>
<dbReference type="EMBL" id="JAIZAY010000004">
    <property type="protein sequence ID" value="KAJ8043321.1"/>
    <property type="molecule type" value="Genomic_DNA"/>
</dbReference>
<reference evidence="2" key="1">
    <citation type="submission" date="2021-10" db="EMBL/GenBank/DDBJ databases">
        <title>Tropical sea cucumber genome reveals ecological adaptation and Cuvierian tubules defense mechanism.</title>
        <authorList>
            <person name="Chen T."/>
        </authorList>
    </citation>
    <scope>NUCLEOTIDE SEQUENCE</scope>
    <source>
        <strain evidence="2">Nanhai2018</strain>
        <tissue evidence="2">Muscle</tissue>
    </source>
</reference>
<keyword evidence="1" id="KW-0732">Signal</keyword>
<gene>
    <name evidence="2" type="ORF">HOLleu_10350</name>
</gene>
<evidence type="ECO:0000313" key="2">
    <source>
        <dbReference type="EMBL" id="KAJ8043321.1"/>
    </source>
</evidence>
<feature type="chain" id="PRO_5040145058" evidence="1">
    <location>
        <begin position="22"/>
        <end position="196"/>
    </location>
</feature>
<feature type="signal peptide" evidence="1">
    <location>
        <begin position="1"/>
        <end position="21"/>
    </location>
</feature>
<keyword evidence="3" id="KW-1185">Reference proteome</keyword>
<accession>A0A9Q1HFN1</accession>
<organism evidence="2 3">
    <name type="scientific">Holothuria leucospilota</name>
    <name type="common">Black long sea cucumber</name>
    <name type="synonym">Mertensiothuria leucospilota</name>
    <dbReference type="NCBI Taxonomy" id="206669"/>
    <lineage>
        <taxon>Eukaryota</taxon>
        <taxon>Metazoa</taxon>
        <taxon>Echinodermata</taxon>
        <taxon>Eleutherozoa</taxon>
        <taxon>Echinozoa</taxon>
        <taxon>Holothuroidea</taxon>
        <taxon>Aspidochirotacea</taxon>
        <taxon>Aspidochirotida</taxon>
        <taxon>Holothuriidae</taxon>
        <taxon>Holothuria</taxon>
    </lineage>
</organism>